<dbReference type="GO" id="GO:0005249">
    <property type="term" value="F:voltage-gated potassium channel activity"/>
    <property type="evidence" value="ECO:0007669"/>
    <property type="project" value="TreeGrafter"/>
</dbReference>
<feature type="domain" description="Cyclic nucleotide-binding" evidence="1">
    <location>
        <begin position="13"/>
        <end position="133"/>
    </location>
</feature>
<dbReference type="PANTHER" id="PTHR10217">
    <property type="entry name" value="VOLTAGE AND LIGAND GATED POTASSIUM CHANNEL"/>
    <property type="match status" value="1"/>
</dbReference>
<dbReference type="Gene3D" id="2.60.120.10">
    <property type="entry name" value="Jelly Rolls"/>
    <property type="match status" value="1"/>
</dbReference>
<dbReference type="RefSeq" id="WP_100791172.1">
    <property type="nucleotide sequence ID" value="NZ_NPDQ01000005.1"/>
</dbReference>
<comment type="caution">
    <text evidence="2">The sequence shown here is derived from an EMBL/GenBank/DDBJ whole genome shotgun (WGS) entry which is preliminary data.</text>
</comment>
<dbReference type="InterPro" id="IPR050818">
    <property type="entry name" value="KCNH_animal-type"/>
</dbReference>
<dbReference type="InterPro" id="IPR000595">
    <property type="entry name" value="cNMP-bd_dom"/>
</dbReference>
<organism evidence="2 3">
    <name type="scientific">Leptospira brenneri</name>
    <dbReference type="NCBI Taxonomy" id="2023182"/>
    <lineage>
        <taxon>Bacteria</taxon>
        <taxon>Pseudomonadati</taxon>
        <taxon>Spirochaetota</taxon>
        <taxon>Spirochaetia</taxon>
        <taxon>Leptospirales</taxon>
        <taxon>Leptospiraceae</taxon>
        <taxon>Leptospira</taxon>
    </lineage>
</organism>
<dbReference type="AlphaFoldDB" id="A0A2M9Y0J9"/>
<dbReference type="PROSITE" id="PS50042">
    <property type="entry name" value="CNMP_BINDING_3"/>
    <property type="match status" value="1"/>
</dbReference>
<accession>A0A2M9Y0J9</accession>
<dbReference type="Proteomes" id="UP000297891">
    <property type="component" value="Unassembled WGS sequence"/>
</dbReference>
<dbReference type="GO" id="GO:0005886">
    <property type="term" value="C:plasma membrane"/>
    <property type="evidence" value="ECO:0007669"/>
    <property type="project" value="TreeGrafter"/>
</dbReference>
<dbReference type="InterPro" id="IPR018490">
    <property type="entry name" value="cNMP-bd_dom_sf"/>
</dbReference>
<evidence type="ECO:0000259" key="1">
    <source>
        <dbReference type="PROSITE" id="PS50042"/>
    </source>
</evidence>
<gene>
    <name evidence="2" type="ORF">EHQ30_00360</name>
</gene>
<dbReference type="PANTHER" id="PTHR10217:SF435">
    <property type="entry name" value="POTASSIUM VOLTAGE-GATED CHANNEL PROTEIN EAG"/>
    <property type="match status" value="1"/>
</dbReference>
<dbReference type="EMBL" id="RQFP01000001">
    <property type="protein sequence ID" value="TGK95137.1"/>
    <property type="molecule type" value="Genomic_DNA"/>
</dbReference>
<dbReference type="GO" id="GO:0042391">
    <property type="term" value="P:regulation of membrane potential"/>
    <property type="evidence" value="ECO:0007669"/>
    <property type="project" value="TreeGrafter"/>
</dbReference>
<dbReference type="OrthoDB" id="334585at2"/>
<evidence type="ECO:0000313" key="3">
    <source>
        <dbReference type="Proteomes" id="UP000297891"/>
    </source>
</evidence>
<name>A0A2M9Y0J9_9LEPT</name>
<sequence length="156" mass="18567">MNTKVESLKKIYLFQKLNQDELLHIAEKIREVHLPPRNVLYDMGEDAESMYIVKYGTLQISTATSHGDDVNLITLGEGDHFGELPFFDEEKRSAKVEAKENSELYELRYSDLHDMFSKNKEMELKFYKEVTHYYIRRLRKLTHDLAYARELRKRFA</sequence>
<reference evidence="2" key="1">
    <citation type="journal article" date="2019" name="PLoS Negl. Trop. Dis.">
        <title>Revisiting the worldwide diversity of Leptospira species in the environment.</title>
        <authorList>
            <person name="Vincent A.T."/>
            <person name="Schiettekatte O."/>
            <person name="Bourhy P."/>
            <person name="Veyrier F.J."/>
            <person name="Picardeau M."/>
        </authorList>
    </citation>
    <scope>NUCLEOTIDE SEQUENCE [LARGE SCALE GENOMIC DNA]</scope>
    <source>
        <strain evidence="2">201800277</strain>
    </source>
</reference>
<evidence type="ECO:0000313" key="2">
    <source>
        <dbReference type="EMBL" id="TGK95137.1"/>
    </source>
</evidence>
<dbReference type="CDD" id="cd00038">
    <property type="entry name" value="CAP_ED"/>
    <property type="match status" value="1"/>
</dbReference>
<dbReference type="InterPro" id="IPR014710">
    <property type="entry name" value="RmlC-like_jellyroll"/>
</dbReference>
<dbReference type="SUPFAM" id="SSF51206">
    <property type="entry name" value="cAMP-binding domain-like"/>
    <property type="match status" value="1"/>
</dbReference>
<dbReference type="SMART" id="SM00100">
    <property type="entry name" value="cNMP"/>
    <property type="match status" value="1"/>
</dbReference>
<protein>
    <submittedName>
        <fullName evidence="2">Cyclic nucleotide-binding domain-containing protein</fullName>
    </submittedName>
</protein>
<proteinExistence type="predicted"/>
<dbReference type="Pfam" id="PF00027">
    <property type="entry name" value="cNMP_binding"/>
    <property type="match status" value="1"/>
</dbReference>
<keyword evidence="3" id="KW-1185">Reference proteome</keyword>